<organism evidence="2">
    <name type="scientific">Uncultured Desulfatiglans sp</name>
    <dbReference type="NCBI Taxonomy" id="1748965"/>
    <lineage>
        <taxon>Bacteria</taxon>
        <taxon>Pseudomonadati</taxon>
        <taxon>Thermodesulfobacteriota</taxon>
        <taxon>Desulfobacteria</taxon>
        <taxon>Desulfatiglandales</taxon>
        <taxon>Desulfatiglandaceae</taxon>
        <taxon>Desulfatiglans</taxon>
        <taxon>environmental samples</taxon>
    </lineage>
</organism>
<gene>
    <name evidence="2" type="ORF">TRIP_B350502</name>
</gene>
<dbReference type="AlphaFoldDB" id="A0A653AC34"/>
<evidence type="ECO:0000313" key="2">
    <source>
        <dbReference type="EMBL" id="VBB45551.1"/>
    </source>
</evidence>
<dbReference type="EMBL" id="UPXX01000029">
    <property type="protein sequence ID" value="VBB45551.1"/>
    <property type="molecule type" value="Genomic_DNA"/>
</dbReference>
<feature type="region of interest" description="Disordered" evidence="1">
    <location>
        <begin position="1"/>
        <end position="28"/>
    </location>
</feature>
<feature type="compositionally biased region" description="Basic and acidic residues" evidence="1">
    <location>
        <begin position="1"/>
        <end position="23"/>
    </location>
</feature>
<name>A0A653AC34_UNCDX</name>
<sequence>MAGHSEGKGVIRVASEEEKRSEEASQMGAGRPFRVFPVYGPAGGSLSIRQSAVQFDHAVGLFQAQRCRSEALEAGRVGAPR</sequence>
<evidence type="ECO:0000256" key="1">
    <source>
        <dbReference type="SAM" id="MobiDB-lite"/>
    </source>
</evidence>
<proteinExistence type="predicted"/>
<protein>
    <submittedName>
        <fullName evidence="2">Uncharacterized protein</fullName>
    </submittedName>
</protein>
<accession>A0A653AC34</accession>
<reference evidence="2" key="1">
    <citation type="submission" date="2018-07" db="EMBL/GenBank/DDBJ databases">
        <authorList>
            <consortium name="Genoscope - CEA"/>
            <person name="William W."/>
        </authorList>
    </citation>
    <scope>NUCLEOTIDE SEQUENCE</scope>
    <source>
        <strain evidence="2">IK1</strain>
    </source>
</reference>